<dbReference type="InterPro" id="IPR059000">
    <property type="entry name" value="ATPase_P-type_domA"/>
</dbReference>
<protein>
    <submittedName>
        <fullName evidence="15">Cu+-exporting ATPase</fullName>
    </submittedName>
</protein>
<evidence type="ECO:0000256" key="7">
    <source>
        <dbReference type="ARBA" id="ARBA00022840"/>
    </source>
</evidence>
<dbReference type="InterPro" id="IPR045800">
    <property type="entry name" value="HMBD"/>
</dbReference>
<keyword evidence="3 11" id="KW-1003">Cell membrane</keyword>
<feature type="transmembrane region" description="Helical" evidence="11">
    <location>
        <begin position="710"/>
        <end position="732"/>
    </location>
</feature>
<feature type="transmembrane region" description="Helical" evidence="11">
    <location>
        <begin position="369"/>
        <end position="392"/>
    </location>
</feature>
<proteinExistence type="inferred from homology"/>
<dbReference type="SUPFAM" id="SSF81665">
    <property type="entry name" value="Calcium ATPase, transmembrane domain M"/>
    <property type="match status" value="1"/>
</dbReference>
<evidence type="ECO:0000256" key="8">
    <source>
        <dbReference type="ARBA" id="ARBA00022967"/>
    </source>
</evidence>
<keyword evidence="9 11" id="KW-1133">Transmembrane helix</keyword>
<feature type="compositionally biased region" description="Basic and acidic residues" evidence="12">
    <location>
        <begin position="18"/>
        <end position="27"/>
    </location>
</feature>
<evidence type="ECO:0000256" key="1">
    <source>
        <dbReference type="ARBA" id="ARBA00004651"/>
    </source>
</evidence>
<dbReference type="SFLD" id="SFLDG00002">
    <property type="entry name" value="C1.7:_P-type_atpase_like"/>
    <property type="match status" value="1"/>
</dbReference>
<feature type="compositionally biased region" description="Basic and acidic residues" evidence="12">
    <location>
        <begin position="1"/>
        <end position="11"/>
    </location>
</feature>
<dbReference type="CDD" id="cd02094">
    <property type="entry name" value="P-type_ATPase_Cu-like"/>
    <property type="match status" value="1"/>
</dbReference>
<sequence>MDQHRHSDGHVHTAHRAGSHDEGKTQPRADAGQSGARYICPMHPEVVSDQPGDCPKCGMALEPRQVTAKEEENPELQDMTRRLWVGLVLAVPVVILAMGGMIPGVNMEALVPHGIRVWLELALATPVVLWSGWPFFVRGYRSVINKNPNMFTLIALGTGVAYLYSVIAAAFPQVFPASFRDEAGQVGVYFEAAAVIVTLVLLGQVMELRARSQTNAAIKALLGLAPKTARRLGDDGSEEDVPLEQVQIGDRLRVRPGEKVPVDGVVVEGSSSVDESMITGEPIPVEKAQGENVIGATVNGTGSLVIEAQRVGSDTLLAQIVQMVAEASRSRAPIQNLVDVVASYFVPAVVVTAVITFIVWGIWGPEPAMAYALINAVAVLIIACPCALGLATPMSIMVASGKGASLGVLFKNAEAIQTLRRVDTLIVDKTGTLTEGRPRLQDVVAAEGFTEDQVLRLAATLEHGSEHPLAAAIVQGAEARGVSPERYTDFESVTGKGVKGRVGEQAVALGNRALMEAEGIAADRLAERAEALRAEGKTAMFVAIDGRPAGLVAVADPVKETTPEAIRALHQDGIRIVMLTGDSQTTAQAVARRLGIDEVIAEVLPEQKAEKVKALQAEGRFVAMAGDGINDAPALAQAQVGIAMGTGTDVAMESAGVTLVKGDLMGIVRARRLSRATMRNIKQNLVFAFGYNSLGVPIAAGVLYPAFGVLLSPIIAAAAMSFSSVSVVGNALRLRRQTV</sequence>
<dbReference type="PANTHER" id="PTHR43520:SF8">
    <property type="entry name" value="P-TYPE CU(+) TRANSPORTER"/>
    <property type="match status" value="1"/>
</dbReference>
<dbReference type="GO" id="GO:0016887">
    <property type="term" value="F:ATP hydrolysis activity"/>
    <property type="evidence" value="ECO:0007669"/>
    <property type="project" value="InterPro"/>
</dbReference>
<evidence type="ECO:0000256" key="12">
    <source>
        <dbReference type="SAM" id="MobiDB-lite"/>
    </source>
</evidence>
<dbReference type="NCBIfam" id="TIGR01511">
    <property type="entry name" value="ATPase-IB1_Cu"/>
    <property type="match status" value="1"/>
</dbReference>
<dbReference type="NCBIfam" id="TIGR01525">
    <property type="entry name" value="ATPase-IB_hvy"/>
    <property type="match status" value="1"/>
</dbReference>
<evidence type="ECO:0000256" key="9">
    <source>
        <dbReference type="ARBA" id="ARBA00022989"/>
    </source>
</evidence>
<evidence type="ECO:0000256" key="2">
    <source>
        <dbReference type="ARBA" id="ARBA00006024"/>
    </source>
</evidence>
<dbReference type="PRINTS" id="PR00119">
    <property type="entry name" value="CATATPASE"/>
</dbReference>
<keyword evidence="4 11" id="KW-0812">Transmembrane</keyword>
<dbReference type="Pfam" id="PF19335">
    <property type="entry name" value="HMBD"/>
    <property type="match status" value="1"/>
</dbReference>
<dbReference type="InterPro" id="IPR023298">
    <property type="entry name" value="ATPase_P-typ_TM_dom_sf"/>
</dbReference>
<feature type="transmembrane region" description="Helical" evidence="11">
    <location>
        <begin position="685"/>
        <end position="704"/>
    </location>
</feature>
<dbReference type="GO" id="GO:0005886">
    <property type="term" value="C:plasma membrane"/>
    <property type="evidence" value="ECO:0007669"/>
    <property type="project" value="UniProtKB-SubCell"/>
</dbReference>
<dbReference type="InterPro" id="IPR027256">
    <property type="entry name" value="P-typ_ATPase_IB"/>
</dbReference>
<feature type="transmembrane region" description="Helical" evidence="11">
    <location>
        <begin position="337"/>
        <end position="363"/>
    </location>
</feature>
<evidence type="ECO:0000259" key="14">
    <source>
        <dbReference type="Pfam" id="PF19335"/>
    </source>
</evidence>
<dbReference type="GO" id="GO:0005507">
    <property type="term" value="F:copper ion binding"/>
    <property type="evidence" value="ECO:0007669"/>
    <property type="project" value="TreeGrafter"/>
</dbReference>
<comment type="similarity">
    <text evidence="2 11">Belongs to the cation transport ATPase (P-type) (TC 3.A.3) family. Type IB subfamily.</text>
</comment>
<dbReference type="Gene3D" id="3.40.50.1000">
    <property type="entry name" value="HAD superfamily/HAD-like"/>
    <property type="match status" value="1"/>
</dbReference>
<feature type="transmembrane region" description="Helical" evidence="11">
    <location>
        <begin position="83"/>
        <end position="105"/>
    </location>
</feature>
<dbReference type="GO" id="GO:0055070">
    <property type="term" value="P:copper ion homeostasis"/>
    <property type="evidence" value="ECO:0007669"/>
    <property type="project" value="TreeGrafter"/>
</dbReference>
<keyword evidence="5 11" id="KW-0479">Metal-binding</keyword>
<comment type="caution">
    <text evidence="15">The sequence shown here is derived from an EMBL/GenBank/DDBJ whole genome shotgun (WGS) entry which is preliminary data.</text>
</comment>
<dbReference type="Gene3D" id="3.40.1110.10">
    <property type="entry name" value="Calcium-transporting ATPase, cytoplasmic domain N"/>
    <property type="match status" value="1"/>
</dbReference>
<comment type="subcellular location">
    <subcellularLocation>
        <location evidence="1">Cell membrane</location>
        <topology evidence="1">Multi-pass membrane protein</topology>
    </subcellularLocation>
</comment>
<dbReference type="InterPro" id="IPR001757">
    <property type="entry name" value="P_typ_ATPase"/>
</dbReference>
<reference evidence="15 16" key="1">
    <citation type="submission" date="2020-08" db="EMBL/GenBank/DDBJ databases">
        <title>Genomic Encyclopedia of Type Strains, Phase III (KMG-III): the genomes of soil and plant-associated and newly described type strains.</title>
        <authorList>
            <person name="Whitman W."/>
        </authorList>
    </citation>
    <scope>NUCLEOTIDE SEQUENCE [LARGE SCALE GENOMIC DNA]</scope>
    <source>
        <strain evidence="15 16">CECT 7282</strain>
    </source>
</reference>
<dbReference type="Gene3D" id="2.70.150.10">
    <property type="entry name" value="Calcium-transporting ATPase, cytoplasmic transduction domain A"/>
    <property type="match status" value="1"/>
</dbReference>
<evidence type="ECO:0000313" key="15">
    <source>
        <dbReference type="EMBL" id="MBB3191060.1"/>
    </source>
</evidence>
<dbReference type="PANTHER" id="PTHR43520">
    <property type="entry name" value="ATP7, ISOFORM B"/>
    <property type="match status" value="1"/>
</dbReference>
<evidence type="ECO:0000256" key="5">
    <source>
        <dbReference type="ARBA" id="ARBA00022723"/>
    </source>
</evidence>
<dbReference type="GO" id="GO:0043682">
    <property type="term" value="F:P-type divalent copper transporter activity"/>
    <property type="evidence" value="ECO:0007669"/>
    <property type="project" value="TreeGrafter"/>
</dbReference>
<evidence type="ECO:0000256" key="10">
    <source>
        <dbReference type="ARBA" id="ARBA00023136"/>
    </source>
</evidence>
<dbReference type="SFLD" id="SFLDS00003">
    <property type="entry name" value="Haloacid_Dehalogenase"/>
    <property type="match status" value="1"/>
</dbReference>
<dbReference type="SUPFAM" id="SSF81653">
    <property type="entry name" value="Calcium ATPase, transduction domain A"/>
    <property type="match status" value="1"/>
</dbReference>
<dbReference type="SFLD" id="SFLDF00027">
    <property type="entry name" value="p-type_atpase"/>
    <property type="match status" value="1"/>
</dbReference>
<dbReference type="FunFam" id="2.70.150.10:FF:000020">
    <property type="entry name" value="Copper-exporting P-type ATPase A"/>
    <property type="match status" value="1"/>
</dbReference>
<keyword evidence="8" id="KW-1278">Translocase</keyword>
<dbReference type="Pfam" id="PF00122">
    <property type="entry name" value="E1-E2_ATPase"/>
    <property type="match status" value="1"/>
</dbReference>
<dbReference type="PROSITE" id="PS00154">
    <property type="entry name" value="ATPASE_E1_E2"/>
    <property type="match status" value="1"/>
</dbReference>
<dbReference type="InterPro" id="IPR044492">
    <property type="entry name" value="P_typ_ATPase_HD_dom"/>
</dbReference>
<evidence type="ECO:0000256" key="6">
    <source>
        <dbReference type="ARBA" id="ARBA00022741"/>
    </source>
</evidence>
<dbReference type="InterPro" id="IPR008250">
    <property type="entry name" value="ATPase_P-typ_transduc_dom_A_sf"/>
</dbReference>
<gene>
    <name evidence="15" type="ORF">FHR94_002304</name>
</gene>
<accession>A0A839VAQ9</accession>
<dbReference type="SUPFAM" id="SSF56784">
    <property type="entry name" value="HAD-like"/>
    <property type="match status" value="1"/>
</dbReference>
<keyword evidence="7 11" id="KW-0067">ATP-binding</keyword>
<feature type="transmembrane region" description="Helical" evidence="11">
    <location>
        <begin position="149"/>
        <end position="171"/>
    </location>
</feature>
<evidence type="ECO:0000256" key="3">
    <source>
        <dbReference type="ARBA" id="ARBA00022475"/>
    </source>
</evidence>
<dbReference type="InterPro" id="IPR023214">
    <property type="entry name" value="HAD_sf"/>
</dbReference>
<feature type="region of interest" description="Disordered" evidence="12">
    <location>
        <begin position="1"/>
        <end position="35"/>
    </location>
</feature>
<dbReference type="PRINTS" id="PR00943">
    <property type="entry name" value="CUATPASE"/>
</dbReference>
<dbReference type="RefSeq" id="WP_281376007.1">
    <property type="nucleotide sequence ID" value="NZ_JACHXP010000010.1"/>
</dbReference>
<dbReference type="EMBL" id="JACHXP010000010">
    <property type="protein sequence ID" value="MBB3191060.1"/>
    <property type="molecule type" value="Genomic_DNA"/>
</dbReference>
<evidence type="ECO:0000256" key="11">
    <source>
        <dbReference type="RuleBase" id="RU362081"/>
    </source>
</evidence>
<organism evidence="15 16">
    <name type="scientific">Halomonas cerina</name>
    <dbReference type="NCBI Taxonomy" id="447424"/>
    <lineage>
        <taxon>Bacteria</taxon>
        <taxon>Pseudomonadati</taxon>
        <taxon>Pseudomonadota</taxon>
        <taxon>Gammaproteobacteria</taxon>
        <taxon>Oceanospirillales</taxon>
        <taxon>Halomonadaceae</taxon>
        <taxon>Halomonas</taxon>
    </lineage>
</organism>
<keyword evidence="6 11" id="KW-0547">Nucleotide-binding</keyword>
<dbReference type="InterPro" id="IPR018303">
    <property type="entry name" value="ATPase_P-typ_P_site"/>
</dbReference>
<dbReference type="InterPro" id="IPR023299">
    <property type="entry name" value="ATPase_P-typ_cyto_dom_N"/>
</dbReference>
<feature type="transmembrane region" description="Helical" evidence="11">
    <location>
        <begin position="117"/>
        <end position="137"/>
    </location>
</feature>
<feature type="transmembrane region" description="Helical" evidence="11">
    <location>
        <begin position="183"/>
        <end position="202"/>
    </location>
</feature>
<name>A0A839VAQ9_9GAMM</name>
<dbReference type="InterPro" id="IPR036412">
    <property type="entry name" value="HAD-like_sf"/>
</dbReference>
<dbReference type="Proteomes" id="UP000547614">
    <property type="component" value="Unassembled WGS sequence"/>
</dbReference>
<dbReference type="AlphaFoldDB" id="A0A839VAQ9"/>
<feature type="domain" description="Heavy metal binding" evidence="14">
    <location>
        <begin position="38"/>
        <end position="63"/>
    </location>
</feature>
<evidence type="ECO:0000259" key="13">
    <source>
        <dbReference type="Pfam" id="PF00122"/>
    </source>
</evidence>
<evidence type="ECO:0000313" key="16">
    <source>
        <dbReference type="Proteomes" id="UP000547614"/>
    </source>
</evidence>
<evidence type="ECO:0000256" key="4">
    <source>
        <dbReference type="ARBA" id="ARBA00022692"/>
    </source>
</evidence>
<dbReference type="GO" id="GO:0005524">
    <property type="term" value="F:ATP binding"/>
    <property type="evidence" value="ECO:0007669"/>
    <property type="project" value="UniProtKB-UniRule"/>
</dbReference>
<dbReference type="Pfam" id="PF00702">
    <property type="entry name" value="Hydrolase"/>
    <property type="match status" value="1"/>
</dbReference>
<feature type="domain" description="P-type ATPase A" evidence="13">
    <location>
        <begin position="224"/>
        <end position="324"/>
    </location>
</feature>
<dbReference type="GO" id="GO:0060003">
    <property type="term" value="P:copper ion export"/>
    <property type="evidence" value="ECO:0007669"/>
    <property type="project" value="UniProtKB-ARBA"/>
</dbReference>
<keyword evidence="10 11" id="KW-0472">Membrane</keyword>
<dbReference type="NCBIfam" id="TIGR01494">
    <property type="entry name" value="ATPase_P-type"/>
    <property type="match status" value="1"/>
</dbReference>
<keyword evidence="16" id="KW-1185">Reference proteome</keyword>